<evidence type="ECO:0000313" key="2">
    <source>
        <dbReference type="EMBL" id="GLB42403.1"/>
    </source>
</evidence>
<reference evidence="2" key="1">
    <citation type="submission" date="2022-07" db="EMBL/GenBank/DDBJ databases">
        <title>The genome of Lyophyllum shimeji provides insight into the initial evolution of ectomycorrhizal fungal genome.</title>
        <authorList>
            <person name="Kobayashi Y."/>
            <person name="Shibata T."/>
            <person name="Hirakawa H."/>
            <person name="Shigenobu S."/>
            <person name="Nishiyama T."/>
            <person name="Yamada A."/>
            <person name="Hasebe M."/>
            <person name="Kawaguchi M."/>
        </authorList>
    </citation>
    <scope>NUCLEOTIDE SEQUENCE</scope>
    <source>
        <strain evidence="2">AT787</strain>
    </source>
</reference>
<feature type="transmembrane region" description="Helical" evidence="1">
    <location>
        <begin position="266"/>
        <end position="289"/>
    </location>
</feature>
<feature type="transmembrane region" description="Helical" evidence="1">
    <location>
        <begin position="327"/>
        <end position="353"/>
    </location>
</feature>
<dbReference type="AlphaFoldDB" id="A0A9P3PUS4"/>
<protein>
    <submittedName>
        <fullName evidence="2">Uncharacterized protein</fullName>
    </submittedName>
</protein>
<proteinExistence type="predicted"/>
<keyword evidence="1" id="KW-0472">Membrane</keyword>
<feature type="transmembrane region" description="Helical" evidence="1">
    <location>
        <begin position="180"/>
        <end position="206"/>
    </location>
</feature>
<keyword evidence="1" id="KW-0812">Transmembrane</keyword>
<dbReference type="EMBL" id="BRPK01000011">
    <property type="protein sequence ID" value="GLB42403.1"/>
    <property type="molecule type" value="Genomic_DNA"/>
</dbReference>
<feature type="transmembrane region" description="Helical" evidence="1">
    <location>
        <begin position="92"/>
        <end position="113"/>
    </location>
</feature>
<dbReference type="Proteomes" id="UP001063166">
    <property type="component" value="Unassembled WGS sequence"/>
</dbReference>
<name>A0A9P3PUS4_LYOSH</name>
<keyword evidence="3" id="KW-1185">Reference proteome</keyword>
<feature type="transmembrane region" description="Helical" evidence="1">
    <location>
        <begin position="49"/>
        <end position="72"/>
    </location>
</feature>
<keyword evidence="1" id="KW-1133">Transmembrane helix</keyword>
<evidence type="ECO:0000256" key="1">
    <source>
        <dbReference type="SAM" id="Phobius"/>
    </source>
</evidence>
<organism evidence="2 3">
    <name type="scientific">Lyophyllum shimeji</name>
    <name type="common">Hon-shimeji</name>
    <name type="synonym">Tricholoma shimeji</name>
    <dbReference type="NCBI Taxonomy" id="47721"/>
    <lineage>
        <taxon>Eukaryota</taxon>
        <taxon>Fungi</taxon>
        <taxon>Dikarya</taxon>
        <taxon>Basidiomycota</taxon>
        <taxon>Agaricomycotina</taxon>
        <taxon>Agaricomycetes</taxon>
        <taxon>Agaricomycetidae</taxon>
        <taxon>Agaricales</taxon>
        <taxon>Tricholomatineae</taxon>
        <taxon>Lyophyllaceae</taxon>
        <taxon>Lyophyllum</taxon>
    </lineage>
</organism>
<accession>A0A9P3PUS4</accession>
<dbReference type="OrthoDB" id="3200471at2759"/>
<sequence length="490" mass="54122">MAELVAALNALPAEVNRFIYVAEYLRANLRGRIEGSYIIPNPKWVHNCLWALFFAYCLAFVLTATGLIAKALHGNFHLVQFKGGLLVPNASVLYCIFEGIFITLFAVELMWEIRDDNLGRAPTGRLALFGIEWSYFWIGGFAFTMSTISWTLKVGPLLAATDGGSSSAWATRSTEKSRRWLVYAVDFFGILLPIVHIVSTMTVFILSNRAFTNAVNYMLGMAENLTEAAPTYNPATFNLTSDLLPLLANVTPMTEETNRFVKLAGWGYGLLSFYCLLSLAIWLPFFFNLRRSLLNLMKSNHSMTVGSQHMSTPVVADKVRAHYHNMIWINACILLKDIAYGGVALCVAVRPGFVTNPVYNILATLLSAGVFAFVGNYIALQVFSSTGFLSHSDDRSLCFSLIAWRAIQRLLETRSSHQSSGSKPAFASISIPLQPSNHAMSASSFAVCDDKPQDTDGYPPNSRGIAVERDVHIHVSLSTSPMDEKEAFSV</sequence>
<feature type="transmembrane region" description="Helical" evidence="1">
    <location>
        <begin position="359"/>
        <end position="380"/>
    </location>
</feature>
<gene>
    <name evidence="2" type="ORF">LshimejAT787_1104180</name>
</gene>
<comment type="caution">
    <text evidence="2">The sequence shown here is derived from an EMBL/GenBank/DDBJ whole genome shotgun (WGS) entry which is preliminary data.</text>
</comment>
<evidence type="ECO:0000313" key="3">
    <source>
        <dbReference type="Proteomes" id="UP001063166"/>
    </source>
</evidence>
<feature type="transmembrane region" description="Helical" evidence="1">
    <location>
        <begin position="133"/>
        <end position="159"/>
    </location>
</feature>